<feature type="binding site" evidence="7">
    <location>
        <begin position="85"/>
        <end position="88"/>
    </location>
    <ligand>
        <name>substrate</name>
    </ligand>
</feature>
<evidence type="ECO:0000256" key="2">
    <source>
        <dbReference type="ARBA" id="ARBA00022801"/>
    </source>
</evidence>
<dbReference type="PANTHER" id="PTHR46517:SF1">
    <property type="entry name" value="FRUCTOSE-2,6-BISPHOSPHATASE TIGAR"/>
    <property type="match status" value="1"/>
</dbReference>
<dbReference type="GO" id="GO:0043456">
    <property type="term" value="P:regulation of pentose-phosphate shunt"/>
    <property type="evidence" value="ECO:0007669"/>
    <property type="project" value="TreeGrafter"/>
</dbReference>
<evidence type="ECO:0000256" key="1">
    <source>
        <dbReference type="ARBA" id="ARBA00000464"/>
    </source>
</evidence>
<evidence type="ECO:0000313" key="9">
    <source>
        <dbReference type="Proteomes" id="UP000708208"/>
    </source>
</evidence>
<evidence type="ECO:0000256" key="4">
    <source>
        <dbReference type="ARBA" id="ARBA00040907"/>
    </source>
</evidence>
<dbReference type="CDD" id="cd07067">
    <property type="entry name" value="HP_PGM_like"/>
    <property type="match status" value="1"/>
</dbReference>
<accession>A0A8J2JLG1</accession>
<gene>
    <name evidence="8" type="ORF">AFUS01_LOCUS11390</name>
</gene>
<dbReference type="Proteomes" id="UP000708208">
    <property type="component" value="Unassembled WGS sequence"/>
</dbReference>
<comment type="caution">
    <text evidence="8">The sequence shown here is derived from an EMBL/GenBank/DDBJ whole genome shotgun (WGS) entry which is preliminary data.</text>
</comment>
<proteinExistence type="inferred from homology"/>
<feature type="binding site" evidence="7">
    <location>
        <begin position="8"/>
        <end position="15"/>
    </location>
    <ligand>
        <name>substrate</name>
    </ligand>
</feature>
<evidence type="ECO:0000256" key="7">
    <source>
        <dbReference type="PIRSR" id="PIRSR613078-2"/>
    </source>
</evidence>
<dbReference type="Pfam" id="PF00300">
    <property type="entry name" value="His_Phos_1"/>
    <property type="match status" value="1"/>
</dbReference>
<feature type="binding site" evidence="7">
    <location>
        <position position="58"/>
    </location>
    <ligand>
        <name>substrate</name>
    </ligand>
</feature>
<name>A0A8J2JLG1_9HEXA</name>
<feature type="active site" description="Proton donor/acceptor" evidence="6">
    <location>
        <position position="85"/>
    </location>
</feature>
<reference evidence="8" key="1">
    <citation type="submission" date="2021-06" db="EMBL/GenBank/DDBJ databases">
        <authorList>
            <person name="Hodson N. C."/>
            <person name="Mongue J. A."/>
            <person name="Jaron S. K."/>
        </authorList>
    </citation>
    <scope>NUCLEOTIDE SEQUENCE</scope>
</reference>
<dbReference type="GO" id="GO:0005829">
    <property type="term" value="C:cytosol"/>
    <property type="evidence" value="ECO:0007669"/>
    <property type="project" value="TreeGrafter"/>
</dbReference>
<dbReference type="PROSITE" id="PS00175">
    <property type="entry name" value="PG_MUTASE"/>
    <property type="match status" value="1"/>
</dbReference>
<dbReference type="EMBL" id="CAJVCH010087486">
    <property type="protein sequence ID" value="CAG7722231.1"/>
    <property type="molecule type" value="Genomic_DNA"/>
</dbReference>
<organism evidence="8 9">
    <name type="scientific">Allacma fusca</name>
    <dbReference type="NCBI Taxonomy" id="39272"/>
    <lineage>
        <taxon>Eukaryota</taxon>
        <taxon>Metazoa</taxon>
        <taxon>Ecdysozoa</taxon>
        <taxon>Arthropoda</taxon>
        <taxon>Hexapoda</taxon>
        <taxon>Collembola</taxon>
        <taxon>Symphypleona</taxon>
        <taxon>Sminthuridae</taxon>
        <taxon>Allacma</taxon>
    </lineage>
</organism>
<dbReference type="PANTHER" id="PTHR46517">
    <property type="entry name" value="FRUCTOSE-2,6-BISPHOSPHATASE TIGAR"/>
    <property type="match status" value="1"/>
</dbReference>
<keyword evidence="2" id="KW-0378">Hydrolase</keyword>
<dbReference type="AlphaFoldDB" id="A0A8J2JLG1"/>
<comment type="similarity">
    <text evidence="3">Belongs to the phosphoglycerate mutase family.</text>
</comment>
<feature type="active site" description="Tele-phosphohistidine intermediate" evidence="6">
    <location>
        <position position="9"/>
    </location>
</feature>
<evidence type="ECO:0000256" key="3">
    <source>
        <dbReference type="ARBA" id="ARBA00038362"/>
    </source>
</evidence>
<evidence type="ECO:0000313" key="8">
    <source>
        <dbReference type="EMBL" id="CAG7722231.1"/>
    </source>
</evidence>
<dbReference type="SMART" id="SM00855">
    <property type="entry name" value="PGAM"/>
    <property type="match status" value="1"/>
</dbReference>
<dbReference type="InterPro" id="IPR001345">
    <property type="entry name" value="PG/BPGM_mutase_AS"/>
</dbReference>
<dbReference type="GO" id="GO:0004331">
    <property type="term" value="F:fructose-2,6-bisphosphate 2-phosphatase activity"/>
    <property type="evidence" value="ECO:0007669"/>
    <property type="project" value="UniProtKB-EC"/>
</dbReference>
<dbReference type="InterPro" id="IPR013078">
    <property type="entry name" value="His_Pase_superF_clade-1"/>
</dbReference>
<sequence>MLYLTLVRHGETRGNAEQIIQSRTGGELTELGFAMAQALGRSLQDEVFTRIYSSDLNRCQQTTKGIVSQIKDQVPEVQYTAQLRERDYGDWEFMPGKVIRDKMVLEGLPDHKRHHVEVPNGETYEETVARAGLFFSEICKIIDEAEDGQAENILAVSHGIFKMCFMDYLLGNSDLELKNVTVDQFNKVPPNTARTRFSVSKLKAGDNNNVKRCITFTHVYCAEHLKDVQLDERKH</sequence>
<keyword evidence="9" id="KW-1185">Reference proteome</keyword>
<evidence type="ECO:0000256" key="5">
    <source>
        <dbReference type="ARBA" id="ARBA00042275"/>
    </source>
</evidence>
<protein>
    <recommendedName>
        <fullName evidence="4">Fructose-2,6-bisphosphatase TIGAR</fullName>
    </recommendedName>
    <alternativeName>
        <fullName evidence="5">TP53-induced glycolysis and apoptosis regulator</fullName>
    </alternativeName>
</protein>
<dbReference type="InterPro" id="IPR051695">
    <property type="entry name" value="Phosphoglycerate_Mutase"/>
</dbReference>
<evidence type="ECO:0000256" key="6">
    <source>
        <dbReference type="PIRSR" id="PIRSR613078-1"/>
    </source>
</evidence>
<dbReference type="OrthoDB" id="8275317at2759"/>
<comment type="catalytic activity">
    <reaction evidence="1">
        <text>beta-D-fructose 2,6-bisphosphate + H2O = beta-D-fructose 6-phosphate + phosphate</text>
        <dbReference type="Rhea" id="RHEA:17289"/>
        <dbReference type="ChEBI" id="CHEBI:15377"/>
        <dbReference type="ChEBI" id="CHEBI:43474"/>
        <dbReference type="ChEBI" id="CHEBI:57634"/>
        <dbReference type="ChEBI" id="CHEBI:58579"/>
        <dbReference type="EC" id="3.1.3.46"/>
    </reaction>
</comment>
<dbReference type="GO" id="GO:0045820">
    <property type="term" value="P:negative regulation of glycolytic process"/>
    <property type="evidence" value="ECO:0007669"/>
    <property type="project" value="TreeGrafter"/>
</dbReference>